<feature type="transmembrane region" description="Helical" evidence="6">
    <location>
        <begin position="222"/>
        <end position="245"/>
    </location>
</feature>
<protein>
    <submittedName>
        <fullName evidence="7">Cytosine permease</fullName>
    </submittedName>
</protein>
<keyword evidence="8" id="KW-1185">Reference proteome</keyword>
<organism evidence="7 8">
    <name type="scientific">Lysinibacillus piscis</name>
    <dbReference type="NCBI Taxonomy" id="2518931"/>
    <lineage>
        <taxon>Bacteria</taxon>
        <taxon>Bacillati</taxon>
        <taxon>Bacillota</taxon>
        <taxon>Bacilli</taxon>
        <taxon>Bacillales</taxon>
        <taxon>Bacillaceae</taxon>
        <taxon>Lysinibacillus</taxon>
    </lineage>
</organism>
<evidence type="ECO:0000256" key="1">
    <source>
        <dbReference type="ARBA" id="ARBA00004141"/>
    </source>
</evidence>
<evidence type="ECO:0000256" key="6">
    <source>
        <dbReference type="SAM" id="Phobius"/>
    </source>
</evidence>
<feature type="transmembrane region" description="Helical" evidence="6">
    <location>
        <begin position="365"/>
        <end position="386"/>
    </location>
</feature>
<proteinExistence type="inferred from homology"/>
<evidence type="ECO:0000313" key="7">
    <source>
        <dbReference type="EMBL" id="GLC90585.1"/>
    </source>
</evidence>
<feature type="transmembrane region" description="Helical" evidence="6">
    <location>
        <begin position="251"/>
        <end position="272"/>
    </location>
</feature>
<feature type="transmembrane region" description="Helical" evidence="6">
    <location>
        <begin position="12"/>
        <end position="34"/>
    </location>
</feature>
<name>A0ABQ5NQG8_9BACI</name>
<dbReference type="Proteomes" id="UP001065593">
    <property type="component" value="Unassembled WGS sequence"/>
</dbReference>
<feature type="transmembrane region" description="Helical" evidence="6">
    <location>
        <begin position="87"/>
        <end position="116"/>
    </location>
</feature>
<feature type="transmembrane region" description="Helical" evidence="6">
    <location>
        <begin position="122"/>
        <end position="141"/>
    </location>
</feature>
<dbReference type="Pfam" id="PF02133">
    <property type="entry name" value="Transp_cyt_pur"/>
    <property type="match status" value="1"/>
</dbReference>
<dbReference type="InterPro" id="IPR030191">
    <property type="entry name" value="CodB"/>
</dbReference>
<evidence type="ECO:0000256" key="3">
    <source>
        <dbReference type="ARBA" id="ARBA00022692"/>
    </source>
</evidence>
<comment type="subcellular location">
    <subcellularLocation>
        <location evidence="1">Membrane</location>
        <topology evidence="1">Multi-pass membrane protein</topology>
    </subcellularLocation>
</comment>
<sequence length="422" mass="44566">MKNNNQYQSWYSLGIIWAGAMICIPSLLVGNALISGMSLSKALAVSFVGYAIVVVLMILQGMQSSDLGKPTVHVASQVFGKKGSRTILSIILAIACLGWFGIQANVCGVAVANLLATYNVNIPVPLASLVSGLVMVVSAIYGIKVLRVLSYIAVPFLIIICIIGLAPILIGDDLQLILNYQPKGNMSFMDGLAVTIGSFALGAVIAGDYSQLSKKRSDVMKAATFGIIPAGVLMIGVGAILTIAYQTSDLTAVFLSIITPFIGGVALILATWKTNLLNAISGGIALINVFNITKDKEKMAIGVAGTIGTLLAVVGILNYFTPIMSILSAMIPPVAGVMIASYWVIHKGDASAWREVEGVNRLGVFSWLVGAIIASVPVICSLFPSLPAVPNQPLLGIIISFVIYYLGYRMSAQKNILLEENR</sequence>
<evidence type="ECO:0000256" key="4">
    <source>
        <dbReference type="ARBA" id="ARBA00022989"/>
    </source>
</evidence>
<evidence type="ECO:0000256" key="2">
    <source>
        <dbReference type="ARBA" id="ARBA00008974"/>
    </source>
</evidence>
<reference evidence="7" key="1">
    <citation type="submission" date="2022-08" db="EMBL/GenBank/DDBJ databases">
        <title>Draft genome sequence of Lysinibacillus sp. strain KH24.</title>
        <authorList>
            <person name="Kanbe H."/>
            <person name="Itoh H."/>
        </authorList>
    </citation>
    <scope>NUCLEOTIDE SEQUENCE</scope>
    <source>
        <strain evidence="7">KH24</strain>
    </source>
</reference>
<evidence type="ECO:0000256" key="5">
    <source>
        <dbReference type="ARBA" id="ARBA00023136"/>
    </source>
</evidence>
<comment type="similarity">
    <text evidence="2">Belongs to the purine-cytosine permease (2.A.39) family.</text>
</comment>
<dbReference type="PANTHER" id="PTHR30569">
    <property type="entry name" value="CYTOSINE TRANSPORTER CODB"/>
    <property type="match status" value="1"/>
</dbReference>
<feature type="transmembrane region" description="Helical" evidence="6">
    <location>
        <begin position="191"/>
        <end position="210"/>
    </location>
</feature>
<feature type="transmembrane region" description="Helical" evidence="6">
    <location>
        <begin position="326"/>
        <end position="345"/>
    </location>
</feature>
<dbReference type="PANTHER" id="PTHR30569:SF0">
    <property type="entry name" value="CYTOSINE PERMEASE"/>
    <property type="match status" value="1"/>
</dbReference>
<keyword evidence="3 6" id="KW-0812">Transmembrane</keyword>
<keyword evidence="5 6" id="KW-0472">Membrane</keyword>
<comment type="caution">
    <text evidence="7">The sequence shown here is derived from an EMBL/GenBank/DDBJ whole genome shotgun (WGS) entry which is preliminary data.</text>
</comment>
<dbReference type="RefSeq" id="WP_264990497.1">
    <property type="nucleotide sequence ID" value="NZ_BRZA01000014.1"/>
</dbReference>
<keyword evidence="4 6" id="KW-1133">Transmembrane helix</keyword>
<feature type="transmembrane region" description="Helical" evidence="6">
    <location>
        <begin position="148"/>
        <end position="171"/>
    </location>
</feature>
<feature type="transmembrane region" description="Helical" evidence="6">
    <location>
        <begin position="392"/>
        <end position="408"/>
    </location>
</feature>
<feature type="transmembrane region" description="Helical" evidence="6">
    <location>
        <begin position="40"/>
        <end position="59"/>
    </location>
</feature>
<gene>
    <name evidence="7" type="ORF">LYSBPC_37120</name>
</gene>
<dbReference type="Gene3D" id="1.10.4160.10">
    <property type="entry name" value="Hydantoin permease"/>
    <property type="match status" value="1"/>
</dbReference>
<accession>A0ABQ5NQG8</accession>
<evidence type="ECO:0000313" key="8">
    <source>
        <dbReference type="Proteomes" id="UP001065593"/>
    </source>
</evidence>
<dbReference type="InterPro" id="IPR001248">
    <property type="entry name" value="Pur-cyt_permease"/>
</dbReference>
<dbReference type="CDD" id="cd11484">
    <property type="entry name" value="SLC-NCS1sbd_CobB-like"/>
    <property type="match status" value="1"/>
</dbReference>
<feature type="transmembrane region" description="Helical" evidence="6">
    <location>
        <begin position="300"/>
        <end position="320"/>
    </location>
</feature>
<dbReference type="EMBL" id="BRZA01000014">
    <property type="protein sequence ID" value="GLC90585.1"/>
    <property type="molecule type" value="Genomic_DNA"/>
</dbReference>